<keyword evidence="3" id="KW-1185">Reference proteome</keyword>
<dbReference type="InterPro" id="IPR006059">
    <property type="entry name" value="SBP"/>
</dbReference>
<comment type="caution">
    <text evidence="2">The sequence shown here is derived from an EMBL/GenBank/DDBJ whole genome shotgun (WGS) entry which is preliminary data.</text>
</comment>
<evidence type="ECO:0000313" key="2">
    <source>
        <dbReference type="EMBL" id="PWJ73118.1"/>
    </source>
</evidence>
<organism evidence="2 3">
    <name type="scientific">Murimonas intestini</name>
    <dbReference type="NCBI Taxonomy" id="1337051"/>
    <lineage>
        <taxon>Bacteria</taxon>
        <taxon>Bacillati</taxon>
        <taxon>Bacillota</taxon>
        <taxon>Clostridia</taxon>
        <taxon>Lachnospirales</taxon>
        <taxon>Lachnospiraceae</taxon>
        <taxon>Murimonas</taxon>
    </lineage>
</organism>
<dbReference type="CDD" id="cd13585">
    <property type="entry name" value="PBP2_TMBP_like"/>
    <property type="match status" value="1"/>
</dbReference>
<accession>A0AB73T065</accession>
<protein>
    <submittedName>
        <fullName evidence="2">Carbohydrate ABC transporter substrate-binding protein (CUT1 family)</fullName>
    </submittedName>
</protein>
<name>A0AB73T065_9FIRM</name>
<dbReference type="RefSeq" id="WP_109747980.1">
    <property type="nucleotide sequence ID" value="NZ_CABJAT010000008.1"/>
</dbReference>
<evidence type="ECO:0000313" key="3">
    <source>
        <dbReference type="Proteomes" id="UP000245412"/>
    </source>
</evidence>
<dbReference type="PANTHER" id="PTHR43649:SF30">
    <property type="entry name" value="ABC TRANSPORTER SUBSTRATE-BINDING PROTEIN"/>
    <property type="match status" value="1"/>
</dbReference>
<proteinExistence type="predicted"/>
<dbReference type="SUPFAM" id="SSF53850">
    <property type="entry name" value="Periplasmic binding protein-like II"/>
    <property type="match status" value="1"/>
</dbReference>
<dbReference type="PANTHER" id="PTHR43649">
    <property type="entry name" value="ARABINOSE-BINDING PROTEIN-RELATED"/>
    <property type="match status" value="1"/>
</dbReference>
<reference evidence="2 3" key="1">
    <citation type="submission" date="2018-05" db="EMBL/GenBank/DDBJ databases">
        <authorList>
            <person name="Goeker M."/>
            <person name="Huntemann M."/>
            <person name="Clum A."/>
            <person name="Pillay M."/>
            <person name="Palaniappan K."/>
            <person name="Varghese N."/>
            <person name="Mikhailova N."/>
            <person name="Stamatis D."/>
            <person name="Reddy T."/>
            <person name="Daum C."/>
            <person name="Shapiro N."/>
            <person name="Ivanova N."/>
            <person name="Kyrpides N."/>
            <person name="Woyke T."/>
        </authorList>
    </citation>
    <scope>NUCLEOTIDE SEQUENCE [LARGE SCALE GENOMIC DNA]</scope>
    <source>
        <strain evidence="2 3">DSM 26524</strain>
    </source>
</reference>
<feature type="chain" id="PRO_5044492633" evidence="1">
    <location>
        <begin position="27"/>
        <end position="443"/>
    </location>
</feature>
<feature type="signal peptide" evidence="1">
    <location>
        <begin position="1"/>
        <end position="26"/>
    </location>
</feature>
<dbReference type="Gene3D" id="3.40.190.10">
    <property type="entry name" value="Periplasmic binding protein-like II"/>
    <property type="match status" value="1"/>
</dbReference>
<dbReference type="EMBL" id="QGGY01000014">
    <property type="protein sequence ID" value="PWJ73118.1"/>
    <property type="molecule type" value="Genomic_DNA"/>
</dbReference>
<sequence>MKKKVIALLMSTCMMLGLAAGGTVAAADPDQAGVKKNEVTRTKAGSSDVTLTLAMCGDGTTKESLDKLLAQYTEETGVKVDTIFIASNWGEYCTKIQTMVGGGDDLDCAILAIEGVAKFLDMGIAEPIDDWIAANKEISDAILSDTSPSFQDVFKDDEGNTYAFPFSFNNVVMHFNTSRLEEAGLELPAADWTKDQFLEYCEKLTTEKDGVKQYAVAVPYGEYFCAEAWLYNNGASYMNEDFTESTINSPEAVEVFQLWQDLIYEYGYAPIPEENVSAIAQIINGQVAMGSWGRWPTANYIADDFKDVAIQYLPTFTVNQQIGGVDGIFTLKNSKHIEEAKELAAWMSQADFEGQYLSSGNIPALHSLAQTKISDLGIPENYEIFYLDSNTDIYKPVSAPPQFTECSNIVLTAISDICVNKSDVQETLDNAAEEMNAVLADNK</sequence>
<keyword evidence="1" id="KW-0732">Signal</keyword>
<evidence type="ECO:0000256" key="1">
    <source>
        <dbReference type="SAM" id="SignalP"/>
    </source>
</evidence>
<dbReference type="AlphaFoldDB" id="A0AB73T065"/>
<dbReference type="InterPro" id="IPR050490">
    <property type="entry name" value="Bact_solute-bd_prot1"/>
</dbReference>
<gene>
    <name evidence="2" type="ORF">C7383_11486</name>
</gene>
<dbReference type="Pfam" id="PF01547">
    <property type="entry name" value="SBP_bac_1"/>
    <property type="match status" value="1"/>
</dbReference>
<dbReference type="Proteomes" id="UP000245412">
    <property type="component" value="Unassembled WGS sequence"/>
</dbReference>